<dbReference type="EMBL" id="CAJNYV010003032">
    <property type="protein sequence ID" value="CAF3525391.1"/>
    <property type="molecule type" value="Genomic_DNA"/>
</dbReference>
<feature type="region of interest" description="Disordered" evidence="1">
    <location>
        <begin position="38"/>
        <end position="74"/>
    </location>
</feature>
<evidence type="ECO:0000313" key="2">
    <source>
        <dbReference type="EMBL" id="CAF3525391.1"/>
    </source>
</evidence>
<name>A0A820VCI3_9BILA</name>
<dbReference type="Proteomes" id="UP000663838">
    <property type="component" value="Unassembled WGS sequence"/>
</dbReference>
<evidence type="ECO:0000313" key="3">
    <source>
        <dbReference type="EMBL" id="CAF4499204.1"/>
    </source>
</evidence>
<sequence>MHIKHKKELTKFRQFSNLIYLSNITSTIIGNFNLPYQPLQQRKPASSNQDQDQPKHFKINDYQQQQNPKIDENQEQKQYFQIHKNQQQLNKKLGQKQTSIHRLIPCTNRINYRKIKKTDVFSFSVSHSSPCS</sequence>
<protein>
    <submittedName>
        <fullName evidence="3">Uncharacterized protein</fullName>
    </submittedName>
</protein>
<gene>
    <name evidence="2" type="ORF">KIK155_LOCUS17156</name>
    <name evidence="3" type="ORF">TOA249_LOCUS3286</name>
</gene>
<dbReference type="AlphaFoldDB" id="A0A820VCI3"/>
<evidence type="ECO:0000256" key="1">
    <source>
        <dbReference type="SAM" id="MobiDB-lite"/>
    </source>
</evidence>
<dbReference type="Proteomes" id="UP000663865">
    <property type="component" value="Unassembled WGS sequence"/>
</dbReference>
<evidence type="ECO:0000313" key="4">
    <source>
        <dbReference type="Proteomes" id="UP000663838"/>
    </source>
</evidence>
<accession>A0A820VCI3</accession>
<organism evidence="3 4">
    <name type="scientific">Rotaria socialis</name>
    <dbReference type="NCBI Taxonomy" id="392032"/>
    <lineage>
        <taxon>Eukaryota</taxon>
        <taxon>Metazoa</taxon>
        <taxon>Spiralia</taxon>
        <taxon>Gnathifera</taxon>
        <taxon>Rotifera</taxon>
        <taxon>Eurotatoria</taxon>
        <taxon>Bdelloidea</taxon>
        <taxon>Philodinida</taxon>
        <taxon>Philodinidae</taxon>
        <taxon>Rotaria</taxon>
    </lineage>
</organism>
<feature type="compositionally biased region" description="Polar residues" evidence="1">
    <location>
        <begin position="38"/>
        <end position="51"/>
    </location>
</feature>
<dbReference type="EMBL" id="CAJOBS010000114">
    <property type="protein sequence ID" value="CAF4499204.1"/>
    <property type="molecule type" value="Genomic_DNA"/>
</dbReference>
<reference evidence="3" key="1">
    <citation type="submission" date="2021-02" db="EMBL/GenBank/DDBJ databases">
        <authorList>
            <person name="Nowell W R."/>
        </authorList>
    </citation>
    <scope>NUCLEOTIDE SEQUENCE</scope>
</reference>
<comment type="caution">
    <text evidence="3">The sequence shown here is derived from an EMBL/GenBank/DDBJ whole genome shotgun (WGS) entry which is preliminary data.</text>
</comment>
<proteinExistence type="predicted"/>